<protein>
    <submittedName>
        <fullName evidence="1">Uncharacterized protein</fullName>
    </submittedName>
</protein>
<gene>
    <name evidence="1" type="ORF">RhiirC2_777282</name>
</gene>
<evidence type="ECO:0000313" key="2">
    <source>
        <dbReference type="Proteomes" id="UP000233469"/>
    </source>
</evidence>
<dbReference type="AlphaFoldDB" id="A0A2N1NEN4"/>
<organism evidence="1 2">
    <name type="scientific">Rhizophagus irregularis</name>
    <dbReference type="NCBI Taxonomy" id="588596"/>
    <lineage>
        <taxon>Eukaryota</taxon>
        <taxon>Fungi</taxon>
        <taxon>Fungi incertae sedis</taxon>
        <taxon>Mucoromycota</taxon>
        <taxon>Glomeromycotina</taxon>
        <taxon>Glomeromycetes</taxon>
        <taxon>Glomerales</taxon>
        <taxon>Glomeraceae</taxon>
        <taxon>Rhizophagus</taxon>
    </lineage>
</organism>
<comment type="caution">
    <text evidence="1">The sequence shown here is derived from an EMBL/GenBank/DDBJ whole genome shotgun (WGS) entry which is preliminary data.</text>
</comment>
<reference evidence="1 2" key="2">
    <citation type="submission" date="2017-10" db="EMBL/GenBank/DDBJ databases">
        <title>Extensive intraspecific genome diversity in a model arbuscular mycorrhizal fungus.</title>
        <authorList>
            <person name="Chen E.C.H."/>
            <person name="Morin E."/>
            <person name="Baudet D."/>
            <person name="Noel J."/>
            <person name="Ndikumana S."/>
            <person name="Charron P."/>
            <person name="St-Onge C."/>
            <person name="Giorgi J."/>
            <person name="Grigoriev I.V."/>
            <person name="Roux C."/>
            <person name="Martin F.M."/>
            <person name="Corradi N."/>
        </authorList>
    </citation>
    <scope>NUCLEOTIDE SEQUENCE [LARGE SCALE GENOMIC DNA]</scope>
    <source>
        <strain evidence="1 2">C2</strain>
    </source>
</reference>
<dbReference type="Proteomes" id="UP000233469">
    <property type="component" value="Unassembled WGS sequence"/>
</dbReference>
<proteinExistence type="predicted"/>
<sequence length="77" mass="9127">MLNYNASPQSCLWLTRELLPAYLMTFLKKYFSASIIYKHISPLLNDFQVELYGEIWLCHNVLFYVWEESQEISASSK</sequence>
<accession>A0A2N1NEN4</accession>
<name>A0A2N1NEN4_9GLOM</name>
<dbReference type="EMBL" id="LLXL01000444">
    <property type="protein sequence ID" value="PKK72365.1"/>
    <property type="molecule type" value="Genomic_DNA"/>
</dbReference>
<reference evidence="1 2" key="1">
    <citation type="submission" date="2016-04" db="EMBL/GenBank/DDBJ databases">
        <title>Genome analyses suggest a sexual origin of heterokaryosis in a supposedly ancient asexual fungus.</title>
        <authorList>
            <person name="Ropars J."/>
            <person name="Sedzielewska K."/>
            <person name="Noel J."/>
            <person name="Charron P."/>
            <person name="Farinelli L."/>
            <person name="Marton T."/>
            <person name="Kruger M."/>
            <person name="Pelin A."/>
            <person name="Brachmann A."/>
            <person name="Corradi N."/>
        </authorList>
    </citation>
    <scope>NUCLEOTIDE SEQUENCE [LARGE SCALE GENOMIC DNA]</scope>
    <source>
        <strain evidence="1 2">C2</strain>
    </source>
</reference>
<evidence type="ECO:0000313" key="1">
    <source>
        <dbReference type="EMBL" id="PKK72365.1"/>
    </source>
</evidence>